<dbReference type="SMART" id="SM00560">
    <property type="entry name" value="LamGL"/>
    <property type="match status" value="1"/>
</dbReference>
<sequence>MSEHAVCAHDKTPPANYQGAWLGELYICLQTEKVFHNQQDLMLSALSFNLFKTLLLHAPAPLSCRELLALVWQDIVTTEENVKQRISLLRKALGQDKTRPYIQNMRGRGYFIAPQITWVEAEPPGDNGQVADTSPRIKLPLLLGAISAAFLLLTSMVLITFFNKPDADVLPDVRMDSTVRLAPAQDDLAFCLDGLDDYIEFADQDNLDVDEEDFAIATWIRTSALEQRVIVDKRFEDKKQDVKGYVFYVDEGELSFQLATGQGSWYCHEQDSSCTLYESKTYIADGKWHHVAVSIDRDNPQGMVFYLDGKVIFTADPTGRAGSLANDNPLRIGSRSSYQTGLFLGAIGAVNLYHTSLSAQEVAGLYQQGNNRRCYSIATKGGL</sequence>
<evidence type="ECO:0000313" key="9">
    <source>
        <dbReference type="Proteomes" id="UP001215231"/>
    </source>
</evidence>
<evidence type="ECO:0000313" key="8">
    <source>
        <dbReference type="EMBL" id="WDE10339.1"/>
    </source>
</evidence>
<dbReference type="Gene3D" id="2.60.120.200">
    <property type="match status" value="1"/>
</dbReference>
<feature type="domain" description="OmpR/PhoB-type" evidence="7">
    <location>
        <begin position="17"/>
        <end position="114"/>
    </location>
</feature>
<keyword evidence="3" id="KW-1015">Disulfide bond</keyword>
<evidence type="ECO:0000259" key="7">
    <source>
        <dbReference type="PROSITE" id="PS51755"/>
    </source>
</evidence>
<gene>
    <name evidence="8" type="ORF">H3N35_18945</name>
</gene>
<keyword evidence="9" id="KW-1185">Reference proteome</keyword>
<reference evidence="8 9" key="1">
    <citation type="journal article" date="2022" name="Mar. Drugs">
        <title>Bioassay-Guided Fractionation Leads to the Detection of Cholic Acid Generated by the Rare Thalassomonas sp.</title>
        <authorList>
            <person name="Pheiffer F."/>
            <person name="Schneider Y.K."/>
            <person name="Hansen E.H."/>
            <person name="Andersen J.H."/>
            <person name="Isaksson J."/>
            <person name="Busche T."/>
            <person name="R C."/>
            <person name="Kalinowski J."/>
            <person name="Zyl L.V."/>
            <person name="Trindade M."/>
        </authorList>
    </citation>
    <scope>NUCLEOTIDE SEQUENCE [LARGE SCALE GENOMIC DNA]</scope>
    <source>
        <strain evidence="8 9">A5K-61T</strain>
    </source>
</reference>
<dbReference type="SMART" id="SM00862">
    <property type="entry name" value="Trans_reg_C"/>
    <property type="match status" value="1"/>
</dbReference>
<keyword evidence="5" id="KW-1133">Transmembrane helix</keyword>
<dbReference type="PROSITE" id="PS51755">
    <property type="entry name" value="OMPR_PHOB"/>
    <property type="match status" value="1"/>
</dbReference>
<dbReference type="RefSeq" id="WP_274050374.1">
    <property type="nucleotide sequence ID" value="NZ_CP059693.1"/>
</dbReference>
<dbReference type="CDD" id="cd00383">
    <property type="entry name" value="trans_reg_C"/>
    <property type="match status" value="1"/>
</dbReference>
<dbReference type="InterPro" id="IPR001867">
    <property type="entry name" value="OmpR/PhoB-type_DNA-bd"/>
</dbReference>
<evidence type="ECO:0000256" key="4">
    <source>
        <dbReference type="PROSITE-ProRule" id="PRU01091"/>
    </source>
</evidence>
<feature type="DNA-binding region" description="OmpR/PhoB-type" evidence="4">
    <location>
        <begin position="17"/>
        <end position="114"/>
    </location>
</feature>
<dbReference type="InterPro" id="IPR013320">
    <property type="entry name" value="ConA-like_dom_sf"/>
</dbReference>
<protein>
    <submittedName>
        <fullName evidence="8">Winged helix-turn-helix domain-containing protein</fullName>
    </submittedName>
</protein>
<dbReference type="InterPro" id="IPR036388">
    <property type="entry name" value="WH-like_DNA-bd_sf"/>
</dbReference>
<feature type="transmembrane region" description="Helical" evidence="5">
    <location>
        <begin position="141"/>
        <end position="162"/>
    </location>
</feature>
<dbReference type="PROSITE" id="PS50025">
    <property type="entry name" value="LAM_G_DOMAIN"/>
    <property type="match status" value="1"/>
</dbReference>
<keyword evidence="5" id="KW-0472">Membrane</keyword>
<name>A0ABY7V9K2_9GAMM</name>
<dbReference type="Proteomes" id="UP001215231">
    <property type="component" value="Chromosome"/>
</dbReference>
<accession>A0ABY7V9K2</accession>
<dbReference type="SUPFAM" id="SSF49899">
    <property type="entry name" value="Concanavalin A-like lectins/glucanases"/>
    <property type="match status" value="1"/>
</dbReference>
<dbReference type="Pfam" id="PF00486">
    <property type="entry name" value="Trans_reg_C"/>
    <property type="match status" value="1"/>
</dbReference>
<dbReference type="Gene3D" id="1.10.10.10">
    <property type="entry name" value="Winged helix-like DNA-binding domain superfamily/Winged helix DNA-binding domain"/>
    <property type="match status" value="1"/>
</dbReference>
<evidence type="ECO:0000259" key="6">
    <source>
        <dbReference type="PROSITE" id="PS50025"/>
    </source>
</evidence>
<dbReference type="InterPro" id="IPR006558">
    <property type="entry name" value="LamG-like"/>
</dbReference>
<dbReference type="InterPro" id="IPR016032">
    <property type="entry name" value="Sig_transdc_resp-reg_C-effctor"/>
</dbReference>
<proteinExistence type="predicted"/>
<dbReference type="SUPFAM" id="SSF46894">
    <property type="entry name" value="C-terminal effector domain of the bipartite response regulators"/>
    <property type="match status" value="1"/>
</dbReference>
<dbReference type="InterPro" id="IPR001791">
    <property type="entry name" value="Laminin_G"/>
</dbReference>
<feature type="domain" description="Laminin G" evidence="6">
    <location>
        <begin position="188"/>
        <end position="374"/>
    </location>
</feature>
<organism evidence="8 9">
    <name type="scientific">Thalassomonas haliotis</name>
    <dbReference type="NCBI Taxonomy" id="485448"/>
    <lineage>
        <taxon>Bacteria</taxon>
        <taxon>Pseudomonadati</taxon>
        <taxon>Pseudomonadota</taxon>
        <taxon>Gammaproteobacteria</taxon>
        <taxon>Alteromonadales</taxon>
        <taxon>Colwelliaceae</taxon>
        <taxon>Thalassomonas</taxon>
    </lineage>
</organism>
<evidence type="ECO:0000256" key="2">
    <source>
        <dbReference type="ARBA" id="ARBA00023125"/>
    </source>
</evidence>
<evidence type="ECO:0000256" key="3">
    <source>
        <dbReference type="ARBA" id="ARBA00023157"/>
    </source>
</evidence>
<keyword evidence="5" id="KW-0812">Transmembrane</keyword>
<evidence type="ECO:0000256" key="1">
    <source>
        <dbReference type="ARBA" id="ARBA00022729"/>
    </source>
</evidence>
<evidence type="ECO:0000256" key="5">
    <source>
        <dbReference type="SAM" id="Phobius"/>
    </source>
</evidence>
<dbReference type="EMBL" id="CP059693">
    <property type="protein sequence ID" value="WDE10339.1"/>
    <property type="molecule type" value="Genomic_DNA"/>
</dbReference>
<keyword evidence="2 4" id="KW-0238">DNA-binding</keyword>
<dbReference type="Pfam" id="PF13385">
    <property type="entry name" value="Laminin_G_3"/>
    <property type="match status" value="1"/>
</dbReference>
<keyword evidence="1" id="KW-0732">Signal</keyword>